<dbReference type="RefSeq" id="WP_056956755.1">
    <property type="nucleotide sequence ID" value="NZ_AZFJ01000049.1"/>
</dbReference>
<evidence type="ECO:0000256" key="1">
    <source>
        <dbReference type="ARBA" id="ARBA00022801"/>
    </source>
</evidence>
<dbReference type="SUPFAM" id="SSF52980">
    <property type="entry name" value="Restriction endonuclease-like"/>
    <property type="match status" value="1"/>
</dbReference>
<dbReference type="InterPro" id="IPR011856">
    <property type="entry name" value="tRNA_endonuc-like_dom_sf"/>
</dbReference>
<evidence type="ECO:0000259" key="3">
    <source>
        <dbReference type="Pfam" id="PF04471"/>
    </source>
</evidence>
<feature type="region of interest" description="Disordered" evidence="2">
    <location>
        <begin position="121"/>
        <end position="147"/>
    </location>
</feature>
<keyword evidence="1" id="KW-0378">Hydrolase</keyword>
<feature type="compositionally biased region" description="Acidic residues" evidence="2">
    <location>
        <begin position="138"/>
        <end position="147"/>
    </location>
</feature>
<feature type="domain" description="Restriction endonuclease type IV Mrr" evidence="3">
    <location>
        <begin position="161"/>
        <end position="280"/>
    </location>
</feature>
<dbReference type="InterPro" id="IPR007560">
    <property type="entry name" value="Restrct_endonuc_IV_Mrr"/>
</dbReference>
<dbReference type="Pfam" id="PF04471">
    <property type="entry name" value="Mrr_cat"/>
    <property type="match status" value="1"/>
</dbReference>
<dbReference type="OrthoDB" id="9803736at2"/>
<dbReference type="InterPro" id="IPR052906">
    <property type="entry name" value="Type_IV_Methyl-Rstrct_Enzyme"/>
</dbReference>
<evidence type="ECO:0000313" key="4">
    <source>
        <dbReference type="EMBL" id="KRL85902.1"/>
    </source>
</evidence>
<dbReference type="PANTHER" id="PTHR30015:SF7">
    <property type="entry name" value="TYPE IV METHYL-DIRECTED RESTRICTION ENZYME ECOKMRR"/>
    <property type="match status" value="1"/>
</dbReference>
<dbReference type="GO" id="GO:0003677">
    <property type="term" value="F:DNA binding"/>
    <property type="evidence" value="ECO:0007669"/>
    <property type="project" value="InterPro"/>
</dbReference>
<accession>A0A0R1TYT5</accession>
<dbReference type="EMBL" id="AZFJ01000049">
    <property type="protein sequence ID" value="KRL85902.1"/>
    <property type="molecule type" value="Genomic_DNA"/>
</dbReference>
<evidence type="ECO:0000256" key="2">
    <source>
        <dbReference type="SAM" id="MobiDB-lite"/>
    </source>
</evidence>
<organism evidence="4 5">
    <name type="scientific">Lacticaseibacillus pantheris DSM 15945 = JCM 12539 = NBRC 106106</name>
    <dbReference type="NCBI Taxonomy" id="1423783"/>
    <lineage>
        <taxon>Bacteria</taxon>
        <taxon>Bacillati</taxon>
        <taxon>Bacillota</taxon>
        <taxon>Bacilli</taxon>
        <taxon>Lactobacillales</taxon>
        <taxon>Lactobacillaceae</taxon>
        <taxon>Lacticaseibacillus</taxon>
    </lineage>
</organism>
<protein>
    <submittedName>
        <fullName evidence="4">Restriction endonuclease</fullName>
    </submittedName>
</protein>
<comment type="caution">
    <text evidence="4">The sequence shown here is derived from an EMBL/GenBank/DDBJ whole genome shotgun (WGS) entry which is preliminary data.</text>
</comment>
<dbReference type="GO" id="GO:0009307">
    <property type="term" value="P:DNA restriction-modification system"/>
    <property type="evidence" value="ECO:0007669"/>
    <property type="project" value="InterPro"/>
</dbReference>
<keyword evidence="5" id="KW-1185">Reference proteome</keyword>
<dbReference type="STRING" id="1423783.FC50_GL001302"/>
<dbReference type="Gene3D" id="3.40.1350.10">
    <property type="match status" value="1"/>
</dbReference>
<dbReference type="InterPro" id="IPR011335">
    <property type="entry name" value="Restrct_endonuc-II-like"/>
</dbReference>
<feature type="compositionally biased region" description="Polar residues" evidence="2">
    <location>
        <begin position="124"/>
        <end position="136"/>
    </location>
</feature>
<evidence type="ECO:0000313" key="5">
    <source>
        <dbReference type="Proteomes" id="UP000051922"/>
    </source>
</evidence>
<sequence length="304" mass="33954">MAYIRRGAQKAIVRALQSVGGTASRDDIKSIIAEDDGSGFTHDDVYGTVISRKGNEYIPFNYDFNFAMRELSVIDYIEKSFRGGKVTLTEQGRADSLSDFPNKAQKQAIREYWDHTKALREAKSGSNNANDQTSLGGNDDESTDDAQDVTDTWKTELLASLKKFSPTKFERFSRLLISQMGVKIDAKMGMVVSGDHGIDGFGYFQSDEFRTSRVAIQSKRYSDAPVGEPEIDKFKGVMDGFNAEYGIFITTSYYTDGAKKKAVQGAKSVTLIDGPGIVKLVERYQLHISPVQTFELDDYYFEQD</sequence>
<gene>
    <name evidence="4" type="ORF">FC50_GL001302</name>
</gene>
<dbReference type="GO" id="GO:0015666">
    <property type="term" value="F:restriction endodeoxyribonuclease activity"/>
    <property type="evidence" value="ECO:0007669"/>
    <property type="project" value="TreeGrafter"/>
</dbReference>
<dbReference type="AlphaFoldDB" id="A0A0R1TYT5"/>
<reference evidence="4 5" key="1">
    <citation type="journal article" date="2015" name="Genome Announc.">
        <title>Expanding the biotechnology potential of lactobacilli through comparative genomics of 213 strains and associated genera.</title>
        <authorList>
            <person name="Sun Z."/>
            <person name="Harris H.M."/>
            <person name="McCann A."/>
            <person name="Guo C."/>
            <person name="Argimon S."/>
            <person name="Zhang W."/>
            <person name="Yang X."/>
            <person name="Jeffery I.B."/>
            <person name="Cooney J.C."/>
            <person name="Kagawa T.F."/>
            <person name="Liu W."/>
            <person name="Song Y."/>
            <person name="Salvetti E."/>
            <person name="Wrobel A."/>
            <person name="Rasinkangas P."/>
            <person name="Parkhill J."/>
            <person name="Rea M.C."/>
            <person name="O'Sullivan O."/>
            <person name="Ritari J."/>
            <person name="Douillard F.P."/>
            <person name="Paul Ross R."/>
            <person name="Yang R."/>
            <person name="Briner A.E."/>
            <person name="Felis G.E."/>
            <person name="de Vos W.M."/>
            <person name="Barrangou R."/>
            <person name="Klaenhammer T.R."/>
            <person name="Caufield P.W."/>
            <person name="Cui Y."/>
            <person name="Zhang H."/>
            <person name="O'Toole P.W."/>
        </authorList>
    </citation>
    <scope>NUCLEOTIDE SEQUENCE [LARGE SCALE GENOMIC DNA]</scope>
    <source>
        <strain evidence="4 5">DSM 15945</strain>
    </source>
</reference>
<keyword evidence="4" id="KW-0255">Endonuclease</keyword>
<name>A0A0R1TYT5_9LACO</name>
<proteinExistence type="predicted"/>
<dbReference type="Proteomes" id="UP000051922">
    <property type="component" value="Unassembled WGS sequence"/>
</dbReference>
<dbReference type="PANTHER" id="PTHR30015">
    <property type="entry name" value="MRR RESTRICTION SYSTEM PROTEIN"/>
    <property type="match status" value="1"/>
</dbReference>
<dbReference type="PATRIC" id="fig|1423783.4.peg.1344"/>
<keyword evidence="4" id="KW-0540">Nuclease</keyword>